<keyword evidence="1" id="KW-0472">Membrane</keyword>
<feature type="transmembrane region" description="Helical" evidence="1">
    <location>
        <begin position="45"/>
        <end position="64"/>
    </location>
</feature>
<accession>A0A1Y5PNK5</accession>
<name>A0A1Y5PNK5_9MYCO</name>
<keyword evidence="1" id="KW-0812">Transmembrane</keyword>
<evidence type="ECO:0000313" key="2">
    <source>
        <dbReference type="EMBL" id="SBS77731.1"/>
    </source>
</evidence>
<organism evidence="2">
    <name type="scientific">uncultured Mycobacterium sp</name>
    <dbReference type="NCBI Taxonomy" id="171292"/>
    <lineage>
        <taxon>Bacteria</taxon>
        <taxon>Bacillati</taxon>
        <taxon>Actinomycetota</taxon>
        <taxon>Actinomycetes</taxon>
        <taxon>Mycobacteriales</taxon>
        <taxon>Mycobacteriaceae</taxon>
        <taxon>Mycobacterium</taxon>
        <taxon>environmental samples</taxon>
    </lineage>
</organism>
<keyword evidence="1" id="KW-1133">Transmembrane helix</keyword>
<proteinExistence type="predicted"/>
<reference evidence="2" key="1">
    <citation type="submission" date="2016-03" db="EMBL/GenBank/DDBJ databases">
        <authorList>
            <person name="Ploux O."/>
        </authorList>
    </citation>
    <scope>NUCLEOTIDE SEQUENCE</scope>
    <source>
        <strain evidence="2">UC10</strain>
    </source>
</reference>
<evidence type="ECO:0000256" key="1">
    <source>
        <dbReference type="SAM" id="Phobius"/>
    </source>
</evidence>
<sequence>MAQRSEVANVASAKLTMLYFPVTLNFASVKSTNEPFPGVDTIRTLSLIMAVGPVVAIVLALWLIKPVRR</sequence>
<gene>
    <name evidence="2" type="ORF">MHPYR_470065</name>
</gene>
<dbReference type="AlphaFoldDB" id="A0A1Y5PNK5"/>
<dbReference type="EMBL" id="FLQS01000042">
    <property type="protein sequence ID" value="SBS77731.1"/>
    <property type="molecule type" value="Genomic_DNA"/>
</dbReference>
<protein>
    <submittedName>
        <fullName evidence="2">Uncharacterized protein</fullName>
    </submittedName>
</protein>